<name>A0AAV2VKW0_9VIBR</name>
<dbReference type="AlphaFoldDB" id="A0AAV2VKW0"/>
<comment type="caution">
    <text evidence="1">The sequence shown here is derived from an EMBL/GenBank/DDBJ whole genome shotgun (WGS) entry which is preliminary data.</text>
</comment>
<sequence length="195" mass="22266">MIKLSSMENLNTTSKANEFLNCFLQSDHFSIADSLLPSLDRSRLNLSYESLDYLFESVLTYSCFDNSRAKQGGPFWTKYDAMYAISNKYSVETLYFIDLCTYYFGNVLVRHAFGAEWGVHCDQTLKGRLADYNGKYTPCIENVANDTFSCPIFFLFYNKLRKALIHGLDSVLPVSLEAKHQVLVLNGEIKDNHNA</sequence>
<evidence type="ECO:0000313" key="1">
    <source>
        <dbReference type="EMBL" id="CCO45123.1"/>
    </source>
</evidence>
<accession>A0AAV2VKW0</accession>
<protein>
    <submittedName>
        <fullName evidence="1">Uncharacterized protein</fullName>
    </submittedName>
</protein>
<organism evidence="1 2">
    <name type="scientific">Vibrio nigripulchritudo SOn1</name>
    <dbReference type="NCBI Taxonomy" id="1238450"/>
    <lineage>
        <taxon>Bacteria</taxon>
        <taxon>Pseudomonadati</taxon>
        <taxon>Pseudomonadota</taxon>
        <taxon>Gammaproteobacteria</taxon>
        <taxon>Vibrionales</taxon>
        <taxon>Vibrionaceae</taxon>
        <taxon>Vibrio</taxon>
    </lineage>
</organism>
<dbReference type="Proteomes" id="UP000018211">
    <property type="component" value="Unassembled WGS sequence"/>
</dbReference>
<reference evidence="1 2" key="1">
    <citation type="journal article" date="2013" name="ISME J.">
        <title>Comparative genomics of pathogenic lineages of Vibrio nigripulchritudo identifies virulence-associated traits.</title>
        <authorList>
            <person name="Goudenege D."/>
            <person name="Labreuche Y."/>
            <person name="Krin E."/>
            <person name="Ansquer D."/>
            <person name="Mangenot S."/>
            <person name="Calteau A."/>
            <person name="Medigue C."/>
            <person name="Mazel D."/>
            <person name="Polz M.F."/>
            <person name="Le Roux F."/>
        </authorList>
    </citation>
    <scope>NUCLEOTIDE SEQUENCE [LARGE SCALE GENOMIC DNA]</scope>
    <source>
        <strain evidence="1 2">SOn1</strain>
    </source>
</reference>
<dbReference type="EMBL" id="CAOF01000045">
    <property type="protein sequence ID" value="CCO45123.1"/>
    <property type="molecule type" value="Genomic_DNA"/>
</dbReference>
<proteinExistence type="predicted"/>
<evidence type="ECO:0000313" key="2">
    <source>
        <dbReference type="Proteomes" id="UP000018211"/>
    </source>
</evidence>
<gene>
    <name evidence="1" type="ORF">VIBNISOn1_1390002</name>
</gene>